<evidence type="ECO:0000259" key="11">
    <source>
        <dbReference type="Pfam" id="PF07993"/>
    </source>
</evidence>
<keyword evidence="5 9" id="KW-1133">Transmembrane helix</keyword>
<feature type="domain" description="Thioester reductase (TE)" evidence="11">
    <location>
        <begin position="36"/>
        <end position="306"/>
    </location>
</feature>
<evidence type="ECO:0000256" key="3">
    <source>
        <dbReference type="ARBA" id="ARBA00022516"/>
    </source>
</evidence>
<dbReference type="InterPro" id="IPR036291">
    <property type="entry name" value="NAD(P)-bd_dom_sf"/>
</dbReference>
<dbReference type="Pfam" id="PF07993">
    <property type="entry name" value="NAD_binding_4"/>
    <property type="match status" value="1"/>
</dbReference>
<reference evidence="12 13" key="1">
    <citation type="journal article" date="2017" name="Nat. Ecol. Evol.">
        <title>Scallop genome provides insights into evolution of bilaterian karyotype and development.</title>
        <authorList>
            <person name="Wang S."/>
            <person name="Zhang J."/>
            <person name="Jiao W."/>
            <person name="Li J."/>
            <person name="Xun X."/>
            <person name="Sun Y."/>
            <person name="Guo X."/>
            <person name="Huan P."/>
            <person name="Dong B."/>
            <person name="Zhang L."/>
            <person name="Hu X."/>
            <person name="Sun X."/>
            <person name="Wang J."/>
            <person name="Zhao C."/>
            <person name="Wang Y."/>
            <person name="Wang D."/>
            <person name="Huang X."/>
            <person name="Wang R."/>
            <person name="Lv J."/>
            <person name="Li Y."/>
            <person name="Zhang Z."/>
            <person name="Liu B."/>
            <person name="Lu W."/>
            <person name="Hui Y."/>
            <person name="Liang J."/>
            <person name="Zhou Z."/>
            <person name="Hou R."/>
            <person name="Li X."/>
            <person name="Liu Y."/>
            <person name="Li H."/>
            <person name="Ning X."/>
            <person name="Lin Y."/>
            <person name="Zhao L."/>
            <person name="Xing Q."/>
            <person name="Dou J."/>
            <person name="Li Y."/>
            <person name="Mao J."/>
            <person name="Guo H."/>
            <person name="Dou H."/>
            <person name="Li T."/>
            <person name="Mu C."/>
            <person name="Jiang W."/>
            <person name="Fu Q."/>
            <person name="Fu X."/>
            <person name="Miao Y."/>
            <person name="Liu J."/>
            <person name="Yu Q."/>
            <person name="Li R."/>
            <person name="Liao H."/>
            <person name="Li X."/>
            <person name="Kong Y."/>
            <person name="Jiang Z."/>
            <person name="Chourrout D."/>
            <person name="Li R."/>
            <person name="Bao Z."/>
        </authorList>
    </citation>
    <scope>NUCLEOTIDE SEQUENCE [LARGE SCALE GENOMIC DNA]</scope>
    <source>
        <strain evidence="12 13">PY_sf001</strain>
    </source>
</reference>
<dbReference type="EC" id="1.2.1.84" evidence="9"/>
<evidence type="ECO:0000256" key="2">
    <source>
        <dbReference type="ARBA" id="ARBA00005928"/>
    </source>
</evidence>
<dbReference type="CDD" id="cd09071">
    <property type="entry name" value="FAR_C"/>
    <property type="match status" value="1"/>
</dbReference>
<evidence type="ECO:0000259" key="10">
    <source>
        <dbReference type="Pfam" id="PF03015"/>
    </source>
</evidence>
<evidence type="ECO:0000313" key="12">
    <source>
        <dbReference type="EMBL" id="OWF48372.1"/>
    </source>
</evidence>
<dbReference type="InterPro" id="IPR013120">
    <property type="entry name" value="FAR_NAD-bd"/>
</dbReference>
<feature type="domain" description="Fatty acyl-CoA reductase C-terminal" evidence="10">
    <location>
        <begin position="378"/>
        <end position="469"/>
    </location>
</feature>
<organism evidence="12 13">
    <name type="scientific">Mizuhopecten yessoensis</name>
    <name type="common">Japanese scallop</name>
    <name type="synonym">Patinopecten yessoensis</name>
    <dbReference type="NCBI Taxonomy" id="6573"/>
    <lineage>
        <taxon>Eukaryota</taxon>
        <taxon>Metazoa</taxon>
        <taxon>Spiralia</taxon>
        <taxon>Lophotrochozoa</taxon>
        <taxon>Mollusca</taxon>
        <taxon>Bivalvia</taxon>
        <taxon>Autobranchia</taxon>
        <taxon>Pteriomorphia</taxon>
        <taxon>Pectinida</taxon>
        <taxon>Pectinoidea</taxon>
        <taxon>Pectinidae</taxon>
        <taxon>Mizuhopecten</taxon>
    </lineage>
</organism>
<keyword evidence="7 9" id="KW-0472">Membrane</keyword>
<dbReference type="GO" id="GO:0102965">
    <property type="term" value="F:alcohol-forming long-chain fatty acyl-CoA reductase activity"/>
    <property type="evidence" value="ECO:0007669"/>
    <property type="project" value="UniProtKB-EC"/>
</dbReference>
<evidence type="ECO:0000256" key="1">
    <source>
        <dbReference type="ARBA" id="ARBA00004141"/>
    </source>
</evidence>
<evidence type="ECO:0000256" key="5">
    <source>
        <dbReference type="ARBA" id="ARBA00022989"/>
    </source>
</evidence>
<protein>
    <recommendedName>
        <fullName evidence="9">Fatty acyl-CoA reductase</fullName>
        <ecNumber evidence="9">1.2.1.84</ecNumber>
    </recommendedName>
</protein>
<keyword evidence="3 9" id="KW-0444">Lipid biosynthesis</keyword>
<keyword evidence="13" id="KW-1185">Reference proteome</keyword>
<dbReference type="STRING" id="6573.A0A210QI00"/>
<dbReference type="GO" id="GO:0035336">
    <property type="term" value="P:long-chain fatty-acyl-CoA metabolic process"/>
    <property type="evidence" value="ECO:0007669"/>
    <property type="project" value="TreeGrafter"/>
</dbReference>
<dbReference type="GO" id="GO:0016020">
    <property type="term" value="C:membrane"/>
    <property type="evidence" value="ECO:0007669"/>
    <property type="project" value="UniProtKB-SubCell"/>
</dbReference>
<comment type="subcellular location">
    <subcellularLocation>
        <location evidence="1">Membrane</location>
        <topology evidence="1">Multi-pass membrane protein</topology>
    </subcellularLocation>
</comment>
<dbReference type="Proteomes" id="UP000242188">
    <property type="component" value="Unassembled WGS sequence"/>
</dbReference>
<dbReference type="PANTHER" id="PTHR11011:SF45">
    <property type="entry name" value="FATTY ACYL-COA REDUCTASE CG8306-RELATED"/>
    <property type="match status" value="1"/>
</dbReference>
<comment type="caution">
    <text evidence="12">The sequence shown here is derived from an EMBL/GenBank/DDBJ whole genome shotgun (WGS) entry which is preliminary data.</text>
</comment>
<dbReference type="InterPro" id="IPR033640">
    <property type="entry name" value="FAR_C"/>
</dbReference>
<evidence type="ECO:0000313" key="13">
    <source>
        <dbReference type="Proteomes" id="UP000242188"/>
    </source>
</evidence>
<evidence type="ECO:0000256" key="4">
    <source>
        <dbReference type="ARBA" id="ARBA00022692"/>
    </source>
</evidence>
<name>A0A210QI00_MIZYE</name>
<comment type="catalytic activity">
    <reaction evidence="8 9">
        <text>a long-chain fatty acyl-CoA + 2 NADPH + 2 H(+) = a long-chain primary fatty alcohol + 2 NADP(+) + CoA</text>
        <dbReference type="Rhea" id="RHEA:52716"/>
        <dbReference type="ChEBI" id="CHEBI:15378"/>
        <dbReference type="ChEBI" id="CHEBI:57287"/>
        <dbReference type="ChEBI" id="CHEBI:57783"/>
        <dbReference type="ChEBI" id="CHEBI:58349"/>
        <dbReference type="ChEBI" id="CHEBI:77396"/>
        <dbReference type="ChEBI" id="CHEBI:83139"/>
        <dbReference type="EC" id="1.2.1.84"/>
    </reaction>
</comment>
<gene>
    <name evidence="12" type="ORF">KP79_PYT18722</name>
</gene>
<dbReference type="AlphaFoldDB" id="A0A210QI00"/>
<keyword evidence="6 9" id="KW-0443">Lipid metabolism</keyword>
<dbReference type="SUPFAM" id="SSF51735">
    <property type="entry name" value="NAD(P)-binding Rossmann-fold domains"/>
    <property type="match status" value="1"/>
</dbReference>
<keyword evidence="4 9" id="KW-0812">Transmembrane</keyword>
<sequence>MVSTRTRDLVRPIIDRSAMASFTTIPEFYQDKCVFITGATGFMGKALLEKLLRSCPDIRRVYILIRPKKGKEVSQRLEELLNSEIFQKLNKENNDFRSKIVLITGDIVHDNLGMSEQDEQTLIDEVSVVFHSAATVRFDEELKLSVEMNVLGVYRVIQLLKKMKHLEAFLHVSTAYANCHKRTVEEHIYDPPIHPHKLLDAVGWMESDVLQILTPKMIGDRPNTYTYTKSIAEYLVKEECANIPTAIFRPSIVCATWSDPIEGWIDNYNGPTGIMASLGTGVLRVMRGDRHAISDIIPVDMACSMMIATAWYTGTHRSKEMKVFNCTTGSINSLTWGDMEDYTRQYSMKNPFNTVTRVPSLMFTKCVFWHDINVLFNQVLPSYLLDMYMWSTGKKPIFRKLEDRLRKATAILDYFTNKDWEFKSDNLDMLLAVMSPGDRKTFNFDPRSISWPRYIEAYCLGIKCYVMKEELAELPKARTTLKRLQRLSFATNTLVIIIVWRILINRVSIARSMWNFLLHWVVKFFNCLPKIAKIT</sequence>
<evidence type="ECO:0000256" key="9">
    <source>
        <dbReference type="RuleBase" id="RU363097"/>
    </source>
</evidence>
<comment type="function">
    <text evidence="9">Catalyzes the reduction of fatty acyl-CoA to fatty alcohols.</text>
</comment>
<dbReference type="PANTHER" id="PTHR11011">
    <property type="entry name" value="MALE STERILITY PROTEIN 2-RELATED"/>
    <property type="match status" value="1"/>
</dbReference>
<keyword evidence="9" id="KW-0521">NADP</keyword>
<evidence type="ECO:0000256" key="6">
    <source>
        <dbReference type="ARBA" id="ARBA00023098"/>
    </source>
</evidence>
<comment type="similarity">
    <text evidence="2 9">Belongs to the fatty acyl-CoA reductase family.</text>
</comment>
<keyword evidence="9" id="KW-0560">Oxidoreductase</keyword>
<evidence type="ECO:0000256" key="8">
    <source>
        <dbReference type="ARBA" id="ARBA00052530"/>
    </source>
</evidence>
<dbReference type="OrthoDB" id="429813at2759"/>
<dbReference type="GO" id="GO:0080019">
    <property type="term" value="F:alcohol-forming very long-chain fatty acyl-CoA reductase activity"/>
    <property type="evidence" value="ECO:0007669"/>
    <property type="project" value="InterPro"/>
</dbReference>
<dbReference type="Pfam" id="PF03015">
    <property type="entry name" value="Sterile"/>
    <property type="match status" value="1"/>
</dbReference>
<dbReference type="Gene3D" id="3.40.50.720">
    <property type="entry name" value="NAD(P)-binding Rossmann-like Domain"/>
    <property type="match status" value="1"/>
</dbReference>
<dbReference type="GO" id="GO:0005777">
    <property type="term" value="C:peroxisome"/>
    <property type="evidence" value="ECO:0007669"/>
    <property type="project" value="TreeGrafter"/>
</dbReference>
<feature type="transmembrane region" description="Helical" evidence="9">
    <location>
        <begin position="487"/>
        <end position="504"/>
    </location>
</feature>
<dbReference type="InterPro" id="IPR026055">
    <property type="entry name" value="FAR"/>
</dbReference>
<dbReference type="CDD" id="cd05236">
    <property type="entry name" value="FAR-N_SDR_e"/>
    <property type="match status" value="1"/>
</dbReference>
<dbReference type="EMBL" id="NEDP02003577">
    <property type="protein sequence ID" value="OWF48372.1"/>
    <property type="molecule type" value="Genomic_DNA"/>
</dbReference>
<proteinExistence type="inferred from homology"/>
<accession>A0A210QI00</accession>
<evidence type="ECO:0000256" key="7">
    <source>
        <dbReference type="ARBA" id="ARBA00023136"/>
    </source>
</evidence>
<dbReference type="FunFam" id="3.40.50.720:FF:000143">
    <property type="entry name" value="Fatty acyl-CoA reductase"/>
    <property type="match status" value="1"/>
</dbReference>